<dbReference type="RefSeq" id="XP_060299358.1">
    <property type="nucleotide sequence ID" value="XM_060439774.1"/>
</dbReference>
<evidence type="ECO:0000313" key="2">
    <source>
        <dbReference type="Proteomes" id="UP001172101"/>
    </source>
</evidence>
<organism evidence="1 2">
    <name type="scientific">Lasiosphaeria miniovina</name>
    <dbReference type="NCBI Taxonomy" id="1954250"/>
    <lineage>
        <taxon>Eukaryota</taxon>
        <taxon>Fungi</taxon>
        <taxon>Dikarya</taxon>
        <taxon>Ascomycota</taxon>
        <taxon>Pezizomycotina</taxon>
        <taxon>Sordariomycetes</taxon>
        <taxon>Sordariomycetidae</taxon>
        <taxon>Sordariales</taxon>
        <taxon>Lasiosphaeriaceae</taxon>
        <taxon>Lasiosphaeria</taxon>
    </lineage>
</organism>
<comment type="caution">
    <text evidence="1">The sequence shown here is derived from an EMBL/GenBank/DDBJ whole genome shotgun (WGS) entry which is preliminary data.</text>
</comment>
<dbReference type="Gene3D" id="3.10.180.10">
    <property type="entry name" value="2,3-Dihydroxybiphenyl 1,2-Dioxygenase, domain 1"/>
    <property type="match status" value="1"/>
</dbReference>
<dbReference type="GeneID" id="85323044"/>
<name>A0AA40AWT1_9PEZI</name>
<protein>
    <submittedName>
        <fullName evidence="1">Uncharacterized protein</fullName>
    </submittedName>
</protein>
<accession>A0AA40AWT1</accession>
<dbReference type="EMBL" id="JAUIRO010000003">
    <property type="protein sequence ID" value="KAK0723434.1"/>
    <property type="molecule type" value="Genomic_DNA"/>
</dbReference>
<dbReference type="AlphaFoldDB" id="A0AA40AWT1"/>
<dbReference type="InterPro" id="IPR029068">
    <property type="entry name" value="Glyas_Bleomycin-R_OHBP_Dase"/>
</dbReference>
<evidence type="ECO:0000313" key="1">
    <source>
        <dbReference type="EMBL" id="KAK0723434.1"/>
    </source>
</evidence>
<gene>
    <name evidence="1" type="ORF">B0T26DRAFT_675004</name>
</gene>
<reference evidence="1" key="1">
    <citation type="submission" date="2023-06" db="EMBL/GenBank/DDBJ databases">
        <title>Genome-scale phylogeny and comparative genomics of the fungal order Sordariales.</title>
        <authorList>
            <consortium name="Lawrence Berkeley National Laboratory"/>
            <person name="Hensen N."/>
            <person name="Bonometti L."/>
            <person name="Westerberg I."/>
            <person name="Brannstrom I.O."/>
            <person name="Guillou S."/>
            <person name="Cros-Aarteil S."/>
            <person name="Calhoun S."/>
            <person name="Haridas S."/>
            <person name="Kuo A."/>
            <person name="Mondo S."/>
            <person name="Pangilinan J."/>
            <person name="Riley R."/>
            <person name="LaButti K."/>
            <person name="Andreopoulos B."/>
            <person name="Lipzen A."/>
            <person name="Chen C."/>
            <person name="Yanf M."/>
            <person name="Daum C."/>
            <person name="Ng V."/>
            <person name="Clum A."/>
            <person name="Steindorff A."/>
            <person name="Ohm R."/>
            <person name="Martin F."/>
            <person name="Silar P."/>
            <person name="Natvig D."/>
            <person name="Lalanne C."/>
            <person name="Gautier V."/>
            <person name="Ament-velasquez S.L."/>
            <person name="Kruys A."/>
            <person name="Hutchinson M.I."/>
            <person name="Powell A.J."/>
            <person name="Barry K."/>
            <person name="Miller A.N."/>
            <person name="Grigoriev I.V."/>
            <person name="Debuchy R."/>
            <person name="Gladieux P."/>
            <person name="Thoren M.H."/>
            <person name="Johannesson H."/>
        </authorList>
    </citation>
    <scope>NUCLEOTIDE SEQUENCE</scope>
    <source>
        <strain evidence="1">SMH2392-1A</strain>
    </source>
</reference>
<dbReference type="Proteomes" id="UP001172101">
    <property type="component" value="Unassembled WGS sequence"/>
</dbReference>
<keyword evidence="2" id="KW-1185">Reference proteome</keyword>
<proteinExistence type="predicted"/>
<dbReference type="SUPFAM" id="SSF54593">
    <property type="entry name" value="Glyoxalase/Bleomycin resistance protein/Dihydroxybiphenyl dioxygenase"/>
    <property type="match status" value="1"/>
</dbReference>
<sequence>MADLKFLPGRIGTTKNSPDKIQLARLSYVLVQHPDLEASDVFAHDFGFTEAARDGDETIYYRGCDGARHFDGAAYLTKTERDFKLTAALKESSAVGQNPATGGGGSFVDLASPSGTKMRVV</sequence>